<evidence type="ECO:0000256" key="9">
    <source>
        <dbReference type="SAM" id="Phobius"/>
    </source>
</evidence>
<comment type="similarity">
    <text evidence="2">Belongs to the nucleobase:cation symporter-2 (NCS2) (TC 2.A.40) family.</text>
</comment>
<feature type="transmembrane region" description="Helical" evidence="9">
    <location>
        <begin position="364"/>
        <end position="385"/>
    </location>
</feature>
<dbReference type="Pfam" id="PF00860">
    <property type="entry name" value="Xan_ur_permease"/>
    <property type="match status" value="1"/>
</dbReference>
<dbReference type="PROSITE" id="PS01116">
    <property type="entry name" value="XANTH_URACIL_PERMASE"/>
    <property type="match status" value="1"/>
</dbReference>
<dbReference type="RefSeq" id="WP_182561101.1">
    <property type="nucleotide sequence ID" value="NZ_JACGWT010000005.1"/>
</dbReference>
<dbReference type="EMBL" id="JACGWT010000005">
    <property type="protein sequence ID" value="MBA8795485.1"/>
    <property type="molecule type" value="Genomic_DNA"/>
</dbReference>
<dbReference type="GO" id="GO:0042907">
    <property type="term" value="F:xanthine transmembrane transporter activity"/>
    <property type="evidence" value="ECO:0007669"/>
    <property type="project" value="TreeGrafter"/>
</dbReference>
<keyword evidence="4" id="KW-1003">Cell membrane</keyword>
<dbReference type="AlphaFoldDB" id="A0A7W3IUM8"/>
<evidence type="ECO:0000313" key="11">
    <source>
        <dbReference type="Proteomes" id="UP000523079"/>
    </source>
</evidence>
<feature type="transmembrane region" description="Helical" evidence="9">
    <location>
        <begin position="151"/>
        <end position="173"/>
    </location>
</feature>
<evidence type="ECO:0000256" key="2">
    <source>
        <dbReference type="ARBA" id="ARBA00008821"/>
    </source>
</evidence>
<feature type="transmembrane region" description="Helical" evidence="9">
    <location>
        <begin position="425"/>
        <end position="448"/>
    </location>
</feature>
<dbReference type="NCBIfam" id="TIGR00801">
    <property type="entry name" value="ncs2"/>
    <property type="match status" value="1"/>
</dbReference>
<dbReference type="PANTHER" id="PTHR42810:SF4">
    <property type="entry name" value="URIC ACID TRANSPORTER UACT"/>
    <property type="match status" value="1"/>
</dbReference>
<accession>A0A7W3IUM8</accession>
<comment type="caution">
    <text evidence="10">The sequence shown here is derived from an EMBL/GenBank/DDBJ whole genome shotgun (WGS) entry which is preliminary data.</text>
</comment>
<keyword evidence="3" id="KW-0813">Transport</keyword>
<sequence length="523" mass="53691">MTSAPPAVPTAPRRFGRPARSGRPEDEYLGLGRSLAYGAQHVLTMYGGIIAPPLIVGGAAGLPSDRIALLVACCLFIGGLATVLQSFGLPFFGSQLPLVQGTSFAGVATMATIAAGGARDGSGLPVVFGAVLLSSVIGLLLTPFFARVIKFFPPVVAGVVITSIGLSLFPVAANWALGNDSKAPGYGSTGNIGLAGLTLLIVIVLSKVGVAAISRLSILLAIVLGTVIAAVLGRADFSGVGTGPVVAFPTPLAFGMPRFELAATVSLLIVVLVAMTETTADILAVGEIVGTRVDKRRIGNGLRADMLSSAIAPLFNGFHQTAFAQNVGLVAITRVKSRYVVTAGGLILLVLGLLPVLGRVVAAIPYPVLGGAGLVLFGTVTASGIRTLAKVDYEGNLNLVIVAISLGVGLIPVASPDFWDRFPGWFQVIFHSGISSAALMAIVLNLVFHHLGGTPRSDPSVFAKAPVRSVRYEDLTTLGQLREGDRITGGRIVDADGNNVPVVDAAGSVVDCRVCDTAKDQPH</sequence>
<comment type="subcellular location">
    <subcellularLocation>
        <location evidence="1">Cell membrane</location>
        <topology evidence="1">Multi-pass membrane protein</topology>
    </subcellularLocation>
</comment>
<organism evidence="10 11">
    <name type="scientific">Microlunatus kandeliicorticis</name>
    <dbReference type="NCBI Taxonomy" id="1759536"/>
    <lineage>
        <taxon>Bacteria</taxon>
        <taxon>Bacillati</taxon>
        <taxon>Actinomycetota</taxon>
        <taxon>Actinomycetes</taxon>
        <taxon>Propionibacteriales</taxon>
        <taxon>Propionibacteriaceae</taxon>
        <taxon>Microlunatus</taxon>
    </lineage>
</organism>
<dbReference type="PANTHER" id="PTHR42810">
    <property type="entry name" value="PURINE PERMEASE C1399.01C-RELATED"/>
    <property type="match status" value="1"/>
</dbReference>
<feature type="transmembrane region" description="Helical" evidence="9">
    <location>
        <begin position="397"/>
        <end position="419"/>
    </location>
</feature>
<feature type="transmembrane region" description="Helical" evidence="9">
    <location>
        <begin position="43"/>
        <end position="61"/>
    </location>
</feature>
<feature type="transmembrane region" description="Helical" evidence="9">
    <location>
        <begin position="185"/>
        <end position="205"/>
    </location>
</feature>
<evidence type="ECO:0000313" key="10">
    <source>
        <dbReference type="EMBL" id="MBA8795485.1"/>
    </source>
</evidence>
<dbReference type="NCBIfam" id="TIGR03173">
    <property type="entry name" value="pbuX"/>
    <property type="match status" value="1"/>
</dbReference>
<keyword evidence="5 9" id="KW-0812">Transmembrane</keyword>
<dbReference type="InterPro" id="IPR006042">
    <property type="entry name" value="Xan_ur_permease"/>
</dbReference>
<evidence type="ECO:0000256" key="5">
    <source>
        <dbReference type="ARBA" id="ARBA00022692"/>
    </source>
</evidence>
<feature type="region of interest" description="Disordered" evidence="8">
    <location>
        <begin position="1"/>
        <end position="24"/>
    </location>
</feature>
<protein>
    <submittedName>
        <fullName evidence="10">NCS2 family nucleobase:cation symporter-2</fullName>
    </submittedName>
</protein>
<feature type="transmembrane region" description="Helical" evidence="9">
    <location>
        <begin position="252"/>
        <end position="274"/>
    </location>
</feature>
<evidence type="ECO:0000256" key="4">
    <source>
        <dbReference type="ARBA" id="ARBA00022475"/>
    </source>
</evidence>
<name>A0A7W3IUM8_9ACTN</name>
<dbReference type="InterPro" id="IPR006043">
    <property type="entry name" value="NCS2"/>
</dbReference>
<dbReference type="NCBIfam" id="NF037981">
    <property type="entry name" value="NCS2_1"/>
    <property type="match status" value="1"/>
</dbReference>
<feature type="transmembrane region" description="Helical" evidence="9">
    <location>
        <begin position="212"/>
        <end position="232"/>
    </location>
</feature>
<evidence type="ECO:0000256" key="8">
    <source>
        <dbReference type="SAM" id="MobiDB-lite"/>
    </source>
</evidence>
<keyword evidence="6 9" id="KW-1133">Transmembrane helix</keyword>
<dbReference type="Proteomes" id="UP000523079">
    <property type="component" value="Unassembled WGS sequence"/>
</dbReference>
<feature type="transmembrane region" description="Helical" evidence="9">
    <location>
        <begin position="67"/>
        <end position="84"/>
    </location>
</feature>
<keyword evidence="11" id="KW-1185">Reference proteome</keyword>
<dbReference type="GO" id="GO:0005886">
    <property type="term" value="C:plasma membrane"/>
    <property type="evidence" value="ECO:0007669"/>
    <property type="project" value="UniProtKB-SubCell"/>
</dbReference>
<keyword evidence="7 9" id="KW-0472">Membrane</keyword>
<proteinExistence type="inferred from homology"/>
<evidence type="ECO:0000256" key="7">
    <source>
        <dbReference type="ARBA" id="ARBA00023136"/>
    </source>
</evidence>
<evidence type="ECO:0000256" key="1">
    <source>
        <dbReference type="ARBA" id="ARBA00004651"/>
    </source>
</evidence>
<evidence type="ECO:0000256" key="6">
    <source>
        <dbReference type="ARBA" id="ARBA00022989"/>
    </source>
</evidence>
<feature type="transmembrane region" description="Helical" evidence="9">
    <location>
        <begin position="339"/>
        <end position="358"/>
    </location>
</feature>
<reference evidence="10 11" key="1">
    <citation type="submission" date="2020-07" db="EMBL/GenBank/DDBJ databases">
        <title>Sequencing the genomes of 1000 actinobacteria strains.</title>
        <authorList>
            <person name="Klenk H.-P."/>
        </authorList>
    </citation>
    <scope>NUCLEOTIDE SEQUENCE [LARGE SCALE GENOMIC DNA]</scope>
    <source>
        <strain evidence="10 11">DSM 100723</strain>
    </source>
</reference>
<dbReference type="InterPro" id="IPR017588">
    <property type="entry name" value="UacT-like"/>
</dbReference>
<feature type="transmembrane region" description="Helical" evidence="9">
    <location>
        <begin position="124"/>
        <end position="144"/>
    </location>
</feature>
<evidence type="ECO:0000256" key="3">
    <source>
        <dbReference type="ARBA" id="ARBA00022448"/>
    </source>
</evidence>
<gene>
    <name evidence="10" type="ORF">FHX74_003121</name>
</gene>